<dbReference type="AlphaFoldDB" id="A0A1B9NIQ9"/>
<dbReference type="CDD" id="cd04301">
    <property type="entry name" value="NAT_SF"/>
    <property type="match status" value="1"/>
</dbReference>
<organism evidence="1 2">
    <name type="scientific">Microbacterium sediminis</name>
    <dbReference type="NCBI Taxonomy" id="904291"/>
    <lineage>
        <taxon>Bacteria</taxon>
        <taxon>Bacillati</taxon>
        <taxon>Actinomycetota</taxon>
        <taxon>Actinomycetes</taxon>
        <taxon>Micrococcales</taxon>
        <taxon>Microbacteriaceae</taxon>
        <taxon>Microbacterium</taxon>
    </lineage>
</organism>
<dbReference type="EMBL" id="LXMD01000002">
    <property type="protein sequence ID" value="OCG76466.1"/>
    <property type="molecule type" value="Genomic_DNA"/>
</dbReference>
<dbReference type="STRING" id="904291.A7J15_11825"/>
<reference evidence="1 2" key="1">
    <citation type="submission" date="2016-05" db="EMBL/GenBank/DDBJ databases">
        <authorList>
            <person name="Lavstsen T."/>
            <person name="Jespersen J.S."/>
        </authorList>
    </citation>
    <scope>NUCLEOTIDE SEQUENCE [LARGE SCALE GENOMIC DNA]</scope>
    <source>
        <strain evidence="1 2">YLB-01</strain>
    </source>
</reference>
<dbReference type="RefSeq" id="WP_067028234.1">
    <property type="nucleotide sequence ID" value="NZ_CP038256.1"/>
</dbReference>
<dbReference type="Pfam" id="PF00583">
    <property type="entry name" value="Acetyltransf_1"/>
    <property type="match status" value="1"/>
</dbReference>
<accession>A0A1B9NIQ9</accession>
<dbReference type="InterPro" id="IPR053144">
    <property type="entry name" value="Acetyltransferase_Butenolide"/>
</dbReference>
<name>A0A1B9NIQ9_9MICO</name>
<sequence>MPLTPADVEFSVDQSRIDQLWVHETLQTHAYWVEGRTAEMQLRANQHSICYGLYRRRDGQQVAFARVLSDHAGLGWLCDVIVEPSERGGGLGKLLVEGIVADLDGRGIKRTILTTVDAHGLYARHGWAPLRKPEYMMERRTGPVPAHYEVAESPLADERDGT</sequence>
<dbReference type="InterPro" id="IPR000182">
    <property type="entry name" value="GNAT_dom"/>
</dbReference>
<evidence type="ECO:0000313" key="2">
    <source>
        <dbReference type="Proteomes" id="UP000093355"/>
    </source>
</evidence>
<protein>
    <submittedName>
        <fullName evidence="1">Uncharacterized protein</fullName>
    </submittedName>
</protein>
<dbReference type="Proteomes" id="UP000093355">
    <property type="component" value="Unassembled WGS sequence"/>
</dbReference>
<keyword evidence="2" id="KW-1185">Reference proteome</keyword>
<gene>
    <name evidence="1" type="ORF">A7J15_11825</name>
</gene>
<dbReference type="OrthoDB" id="3216107at2"/>
<dbReference type="PROSITE" id="PS51186">
    <property type="entry name" value="GNAT"/>
    <property type="match status" value="1"/>
</dbReference>
<dbReference type="PANTHER" id="PTHR43233">
    <property type="entry name" value="FAMILY N-ACETYLTRANSFERASE, PUTATIVE (AFU_ORTHOLOGUE AFUA_6G03350)-RELATED"/>
    <property type="match status" value="1"/>
</dbReference>
<dbReference type="PANTHER" id="PTHR43233:SF1">
    <property type="entry name" value="FAMILY N-ACETYLTRANSFERASE, PUTATIVE (AFU_ORTHOLOGUE AFUA_6G03350)-RELATED"/>
    <property type="match status" value="1"/>
</dbReference>
<dbReference type="InterPro" id="IPR016181">
    <property type="entry name" value="Acyl_CoA_acyltransferase"/>
</dbReference>
<dbReference type="Gene3D" id="3.40.630.30">
    <property type="match status" value="1"/>
</dbReference>
<dbReference type="GO" id="GO:0016747">
    <property type="term" value="F:acyltransferase activity, transferring groups other than amino-acyl groups"/>
    <property type="evidence" value="ECO:0007669"/>
    <property type="project" value="InterPro"/>
</dbReference>
<evidence type="ECO:0000313" key="1">
    <source>
        <dbReference type="EMBL" id="OCG76466.1"/>
    </source>
</evidence>
<proteinExistence type="predicted"/>
<comment type="caution">
    <text evidence="1">The sequence shown here is derived from an EMBL/GenBank/DDBJ whole genome shotgun (WGS) entry which is preliminary data.</text>
</comment>
<dbReference type="SUPFAM" id="SSF55729">
    <property type="entry name" value="Acyl-CoA N-acyltransferases (Nat)"/>
    <property type="match status" value="1"/>
</dbReference>